<keyword evidence="3" id="KW-1133">Transmembrane helix</keyword>
<comment type="subcellular location">
    <subcellularLocation>
        <location evidence="1">Membrane</location>
        <topology evidence="1">Multi-pass membrane protein</topology>
    </subcellularLocation>
</comment>
<keyword evidence="4" id="KW-0472">Membrane</keyword>
<evidence type="ECO:0000313" key="5">
    <source>
        <dbReference type="EMBL" id="XCN75463.1"/>
    </source>
</evidence>
<proteinExistence type="predicted"/>
<organism evidence="5">
    <name type="scientific">Candidatus Electrothrix aestuarii</name>
    <dbReference type="NCBI Taxonomy" id="3062594"/>
    <lineage>
        <taxon>Bacteria</taxon>
        <taxon>Pseudomonadati</taxon>
        <taxon>Thermodesulfobacteriota</taxon>
        <taxon>Desulfobulbia</taxon>
        <taxon>Desulfobulbales</taxon>
        <taxon>Desulfobulbaceae</taxon>
        <taxon>Candidatus Electrothrix</taxon>
    </lineage>
</organism>
<dbReference type="GO" id="GO:0016020">
    <property type="term" value="C:membrane"/>
    <property type="evidence" value="ECO:0007669"/>
    <property type="project" value="UniProtKB-SubCell"/>
</dbReference>
<evidence type="ECO:0000256" key="2">
    <source>
        <dbReference type="ARBA" id="ARBA00022692"/>
    </source>
</evidence>
<dbReference type="AlphaFoldDB" id="A0AAU8M1T6"/>
<evidence type="ECO:0000256" key="3">
    <source>
        <dbReference type="ARBA" id="ARBA00022989"/>
    </source>
</evidence>
<dbReference type="SUPFAM" id="SSF81338">
    <property type="entry name" value="Aquaporin-like"/>
    <property type="match status" value="1"/>
</dbReference>
<dbReference type="KEGG" id="eaj:Q3M24_15995"/>
<name>A0AAU8M1T6_9BACT</name>
<sequence length="61" mass="6589">MNPVSSLTPAVLSGELSSLWIYLTAPVLGTYLVHPTCRWIQGPVCCEQGEEGDCPTLDEPL</sequence>
<reference evidence="5" key="1">
    <citation type="journal article" date="2024" name="Syst. Appl. Microbiol.">
        <title>First single-strain enrichments of Electrothrix cable bacteria, description of E. aestuarii sp. nov. and E. rattekaaiensis sp. nov., and proposal of a cable bacteria taxonomy following the rules of the SeqCode.</title>
        <authorList>
            <person name="Plum-Jensen L.E."/>
            <person name="Schramm A."/>
            <person name="Marshall I.P.G."/>
        </authorList>
    </citation>
    <scope>NUCLEOTIDE SEQUENCE</scope>
    <source>
        <strain evidence="5">Rat1</strain>
    </source>
</reference>
<dbReference type="InterPro" id="IPR023271">
    <property type="entry name" value="Aquaporin-like"/>
</dbReference>
<protein>
    <submittedName>
        <fullName evidence="5">Uncharacterized protein</fullName>
    </submittedName>
</protein>
<accession>A0AAU8M1T6</accession>
<evidence type="ECO:0000256" key="4">
    <source>
        <dbReference type="ARBA" id="ARBA00023136"/>
    </source>
</evidence>
<keyword evidence="2" id="KW-0812">Transmembrane</keyword>
<gene>
    <name evidence="5" type="ORF">Q3M24_15995</name>
</gene>
<dbReference type="Gene3D" id="1.20.1080.10">
    <property type="entry name" value="Glycerol uptake facilitator protein"/>
    <property type="match status" value="1"/>
</dbReference>
<dbReference type="EMBL" id="CP159373">
    <property type="protein sequence ID" value="XCN75463.1"/>
    <property type="molecule type" value="Genomic_DNA"/>
</dbReference>
<evidence type="ECO:0000256" key="1">
    <source>
        <dbReference type="ARBA" id="ARBA00004141"/>
    </source>
</evidence>
<reference evidence="5" key="2">
    <citation type="submission" date="2024-06" db="EMBL/GenBank/DDBJ databases">
        <authorList>
            <person name="Plum-Jensen L.E."/>
            <person name="Schramm A."/>
            <person name="Marshall I.P.G."/>
        </authorList>
    </citation>
    <scope>NUCLEOTIDE SEQUENCE</scope>
    <source>
        <strain evidence="5">Rat1</strain>
    </source>
</reference>